<evidence type="ECO:0000256" key="1">
    <source>
        <dbReference type="ARBA" id="ARBA00004123"/>
    </source>
</evidence>
<dbReference type="InterPro" id="IPR001356">
    <property type="entry name" value="HD"/>
</dbReference>
<keyword evidence="10" id="KW-1185">Reference proteome</keyword>
<evidence type="ECO:0000256" key="3">
    <source>
        <dbReference type="ARBA" id="ARBA00023155"/>
    </source>
</evidence>
<comment type="caution">
    <text evidence="9">The sequence shown here is derived from an EMBL/GenBank/DDBJ whole genome shotgun (WGS) entry which is preliminary data.</text>
</comment>
<evidence type="ECO:0000256" key="5">
    <source>
        <dbReference type="PROSITE-ProRule" id="PRU00108"/>
    </source>
</evidence>
<dbReference type="PROSITE" id="PS50071">
    <property type="entry name" value="HOMEOBOX_2"/>
    <property type="match status" value="1"/>
</dbReference>
<dbReference type="InterPro" id="IPR009057">
    <property type="entry name" value="Homeodomain-like_sf"/>
</dbReference>
<keyword evidence="2 5" id="KW-0238">DNA-binding</keyword>
<feature type="region of interest" description="Disordered" evidence="7">
    <location>
        <begin position="378"/>
        <end position="438"/>
    </location>
</feature>
<accession>A0A2T0FH62</accession>
<dbReference type="CDD" id="cd00086">
    <property type="entry name" value="homeodomain"/>
    <property type="match status" value="1"/>
</dbReference>
<dbReference type="GO" id="GO:0000977">
    <property type="term" value="F:RNA polymerase II transcription regulatory region sequence-specific DNA binding"/>
    <property type="evidence" value="ECO:0007669"/>
    <property type="project" value="TreeGrafter"/>
</dbReference>
<organism evidence="9 10">
    <name type="scientific">Wickerhamiella sorbophila</name>
    <dbReference type="NCBI Taxonomy" id="45607"/>
    <lineage>
        <taxon>Eukaryota</taxon>
        <taxon>Fungi</taxon>
        <taxon>Dikarya</taxon>
        <taxon>Ascomycota</taxon>
        <taxon>Saccharomycotina</taxon>
        <taxon>Dipodascomycetes</taxon>
        <taxon>Dipodascales</taxon>
        <taxon>Trichomonascaceae</taxon>
        <taxon>Wickerhamiella</taxon>
    </lineage>
</organism>
<name>A0A2T0FH62_9ASCO</name>
<feature type="region of interest" description="Disordered" evidence="7">
    <location>
        <begin position="141"/>
        <end position="212"/>
    </location>
</feature>
<keyword evidence="3 5" id="KW-0371">Homeobox</keyword>
<dbReference type="STRING" id="45607.A0A2T0FH62"/>
<feature type="region of interest" description="Disordered" evidence="7">
    <location>
        <begin position="458"/>
        <end position="480"/>
    </location>
</feature>
<feature type="compositionally biased region" description="Polar residues" evidence="7">
    <location>
        <begin position="421"/>
        <end position="430"/>
    </location>
</feature>
<dbReference type="Proteomes" id="UP000238350">
    <property type="component" value="Unassembled WGS sequence"/>
</dbReference>
<protein>
    <submittedName>
        <fullName evidence="9">Homeobox protein HD-3</fullName>
    </submittedName>
</protein>
<dbReference type="Pfam" id="PF00046">
    <property type="entry name" value="Homeodomain"/>
    <property type="match status" value="1"/>
</dbReference>
<dbReference type="SUPFAM" id="SSF46689">
    <property type="entry name" value="Homeodomain-like"/>
    <property type="match status" value="1"/>
</dbReference>
<evidence type="ECO:0000313" key="10">
    <source>
        <dbReference type="Proteomes" id="UP000238350"/>
    </source>
</evidence>
<evidence type="ECO:0000256" key="4">
    <source>
        <dbReference type="ARBA" id="ARBA00023242"/>
    </source>
</evidence>
<dbReference type="RefSeq" id="XP_024664265.1">
    <property type="nucleotide sequence ID" value="XM_024808497.1"/>
</dbReference>
<feature type="domain" description="Homeobox" evidence="8">
    <location>
        <begin position="205"/>
        <end position="265"/>
    </location>
</feature>
<dbReference type="EMBL" id="NDIQ01000021">
    <property type="protein sequence ID" value="PRT54320.1"/>
    <property type="molecule type" value="Genomic_DNA"/>
</dbReference>
<dbReference type="PANTHER" id="PTHR46123:SF4">
    <property type="entry name" value="MIX-TYPE HOMEOBOX GENE 1-RELATED"/>
    <property type="match status" value="1"/>
</dbReference>
<reference evidence="9 10" key="1">
    <citation type="submission" date="2017-04" db="EMBL/GenBank/DDBJ databases">
        <title>Genome sequencing of [Candida] sorbophila.</title>
        <authorList>
            <person name="Ahn J.O."/>
        </authorList>
    </citation>
    <scope>NUCLEOTIDE SEQUENCE [LARGE SCALE GENOMIC DNA]</scope>
    <source>
        <strain evidence="9 10">DS02</strain>
    </source>
</reference>
<comment type="subcellular location">
    <subcellularLocation>
        <location evidence="1 5 6">Nucleus</location>
    </subcellularLocation>
</comment>
<dbReference type="GeneID" id="36515688"/>
<evidence type="ECO:0000256" key="6">
    <source>
        <dbReference type="RuleBase" id="RU000682"/>
    </source>
</evidence>
<feature type="compositionally biased region" description="Polar residues" evidence="7">
    <location>
        <begin position="143"/>
        <end position="152"/>
    </location>
</feature>
<evidence type="ECO:0000256" key="7">
    <source>
        <dbReference type="SAM" id="MobiDB-lite"/>
    </source>
</evidence>
<dbReference type="SMART" id="SM00389">
    <property type="entry name" value="HOX"/>
    <property type="match status" value="1"/>
</dbReference>
<dbReference type="PANTHER" id="PTHR46123">
    <property type="entry name" value="MIX-TYPE HOMEOBOX GENE 1-RELATED"/>
    <property type="match status" value="1"/>
</dbReference>
<evidence type="ECO:0000259" key="8">
    <source>
        <dbReference type="PROSITE" id="PS50071"/>
    </source>
</evidence>
<dbReference type="Gene3D" id="1.10.10.60">
    <property type="entry name" value="Homeodomain-like"/>
    <property type="match status" value="1"/>
</dbReference>
<feature type="region of interest" description="Disordered" evidence="7">
    <location>
        <begin position="55"/>
        <end position="90"/>
    </location>
</feature>
<gene>
    <name evidence="9" type="ORF">B9G98_01940</name>
</gene>
<feature type="compositionally biased region" description="Polar residues" evidence="7">
    <location>
        <begin position="180"/>
        <end position="193"/>
    </location>
</feature>
<dbReference type="AlphaFoldDB" id="A0A2T0FH62"/>
<dbReference type="GO" id="GO:0005634">
    <property type="term" value="C:nucleus"/>
    <property type="evidence" value="ECO:0007669"/>
    <property type="project" value="UniProtKB-SubCell"/>
</dbReference>
<evidence type="ECO:0000256" key="2">
    <source>
        <dbReference type="ARBA" id="ARBA00023125"/>
    </source>
</evidence>
<dbReference type="InterPro" id="IPR051306">
    <property type="entry name" value="Homeobox_regulator"/>
</dbReference>
<dbReference type="GO" id="GO:0000981">
    <property type="term" value="F:DNA-binding transcription factor activity, RNA polymerase II-specific"/>
    <property type="evidence" value="ECO:0007669"/>
    <property type="project" value="TreeGrafter"/>
</dbReference>
<proteinExistence type="predicted"/>
<dbReference type="OrthoDB" id="2109411at2759"/>
<keyword evidence="4 5" id="KW-0539">Nucleus</keyword>
<evidence type="ECO:0000313" key="9">
    <source>
        <dbReference type="EMBL" id="PRT54320.1"/>
    </source>
</evidence>
<feature type="DNA-binding region" description="Homeobox" evidence="5">
    <location>
        <begin position="207"/>
        <end position="266"/>
    </location>
</feature>
<sequence>MDNSIWDTTVCSSILGAPDIFEDDKTLFANADAWDEFLVKSDDLDSSNYTGSMHYMPIGENDAEDTASAGSEAFTESSLPTNPVGRHQRMHSAALTTQPLVPMAHFDGPSSSSTSQHTHSLTTLDEDAFRAEDHFATLMHKVPSTQDLSQAPITPDMTLKSPMSRQPLPPLPVPLATPRNVANPQSMISQQRGSPPKEDEKPKPKSGAIQRRRMTEQQTVLLESSFQQNPRPDAAEKERLTIVAGLQLRTVQIWFQNRRAKAKARKQPSQHYDMVKHLEQKTPVQQPIVPLLRTRSVPAVPALSLSTAGAAAAVGAVSASPGYLSDGSNTPWSELASPMADMSAQSPLNEQWSRQSHLLQSPYIYARDGSGSNAASAAAAAALGRPPPLNRSKSTSVLPGYTKGEPKRRKDSNASLLGLRSGQTTPQSRVSPMGSPRAYAPRVTAAPLDARVAANFLHQQQQHRRQRSYTQPSLQPAAEDDNAPMRLSLDLNSDQARLVWVPAKKDSNSAGPGGITTSTPAAAAAAAAAAISASSNHGEPWPTYAPRTPSLGSHLGWPNMPPNAPATAPSSRRDSVASLFSLEEEASPGMSPGLSGVLTRRVSRPAIDSVPEEESQFLGF</sequence>